<keyword evidence="5" id="KW-0804">Transcription</keyword>
<dbReference type="GO" id="GO:0060261">
    <property type="term" value="P:positive regulation of transcription initiation by RNA polymerase II"/>
    <property type="evidence" value="ECO:0007669"/>
    <property type="project" value="InterPro"/>
</dbReference>
<evidence type="ECO:0000256" key="2">
    <source>
        <dbReference type="ARBA" id="ARBA00009001"/>
    </source>
</evidence>
<name>A0A1E3NZ54_WICAA</name>
<dbReference type="RefSeq" id="XP_019037640.1">
    <property type="nucleotide sequence ID" value="XM_019183764.1"/>
</dbReference>
<dbReference type="Proteomes" id="UP000094112">
    <property type="component" value="Unassembled WGS sequence"/>
</dbReference>
<comment type="subcellular location">
    <subcellularLocation>
        <location evidence="1">Nucleus</location>
    </subcellularLocation>
</comment>
<evidence type="ECO:0000256" key="7">
    <source>
        <dbReference type="SAM" id="MobiDB-lite"/>
    </source>
</evidence>
<evidence type="ECO:0000256" key="6">
    <source>
        <dbReference type="ARBA" id="ARBA00023242"/>
    </source>
</evidence>
<evidence type="ECO:0000256" key="5">
    <source>
        <dbReference type="ARBA" id="ARBA00023163"/>
    </source>
</evidence>
<comment type="similarity">
    <text evidence="2">Belongs to the transcriptional coactivator PC4 family.</text>
</comment>
<protein>
    <recommendedName>
        <fullName evidence="8">Transcriptional coactivator p15 (PC4) C-terminal domain-containing protein</fullName>
    </recommendedName>
</protein>
<dbReference type="GeneID" id="30201010"/>
<evidence type="ECO:0000256" key="1">
    <source>
        <dbReference type="ARBA" id="ARBA00004123"/>
    </source>
</evidence>
<keyword evidence="3" id="KW-0805">Transcription regulation</keyword>
<organism evidence="9 10">
    <name type="scientific">Wickerhamomyces anomalus (strain ATCC 58044 / CBS 1984 / NCYC 433 / NRRL Y-366-8)</name>
    <name type="common">Yeast</name>
    <name type="synonym">Hansenula anomala</name>
    <dbReference type="NCBI Taxonomy" id="683960"/>
    <lineage>
        <taxon>Eukaryota</taxon>
        <taxon>Fungi</taxon>
        <taxon>Dikarya</taxon>
        <taxon>Ascomycota</taxon>
        <taxon>Saccharomycotina</taxon>
        <taxon>Saccharomycetes</taxon>
        <taxon>Phaffomycetales</taxon>
        <taxon>Wickerhamomycetaceae</taxon>
        <taxon>Wickerhamomyces</taxon>
    </lineage>
</organism>
<evidence type="ECO:0000259" key="8">
    <source>
        <dbReference type="Pfam" id="PF02229"/>
    </source>
</evidence>
<dbReference type="GO" id="GO:0005634">
    <property type="term" value="C:nucleus"/>
    <property type="evidence" value="ECO:0007669"/>
    <property type="project" value="UniProtKB-SubCell"/>
</dbReference>
<dbReference type="OrthoDB" id="2505440at2759"/>
<feature type="region of interest" description="Disordered" evidence="7">
    <location>
        <begin position="1"/>
        <end position="34"/>
    </location>
</feature>
<dbReference type="GO" id="GO:0003713">
    <property type="term" value="F:transcription coactivator activity"/>
    <property type="evidence" value="ECO:0007669"/>
    <property type="project" value="InterPro"/>
</dbReference>
<dbReference type="InterPro" id="IPR009044">
    <property type="entry name" value="ssDNA-bd_transcriptional_reg"/>
</dbReference>
<feature type="domain" description="Transcriptional coactivator p15 (PC4) C-terminal" evidence="8">
    <location>
        <begin position="32"/>
        <end position="81"/>
    </location>
</feature>
<keyword evidence="6" id="KW-0539">Nucleus</keyword>
<feature type="region of interest" description="Disordered" evidence="7">
    <location>
        <begin position="94"/>
        <end position="138"/>
    </location>
</feature>
<evidence type="ECO:0000313" key="10">
    <source>
        <dbReference type="Proteomes" id="UP000094112"/>
    </source>
</evidence>
<sequence>MAFKRGVKRELESAEAPSSLGSSNPDNTTVAQLGKNKRVSVRKFKKVNLVDIREYYEADGEMRPGKKGISLTEDQWWLLIDNFDAINEALTKLGGGSATKKPKLSNEFVTEEEAADDVKKEIKEDVKKEVKDEESEKE</sequence>
<evidence type="ECO:0000256" key="4">
    <source>
        <dbReference type="ARBA" id="ARBA00023125"/>
    </source>
</evidence>
<accession>A0A1E3NZ54</accession>
<dbReference type="EMBL" id="KV454212">
    <property type="protein sequence ID" value="ODQ58433.1"/>
    <property type="molecule type" value="Genomic_DNA"/>
</dbReference>
<keyword evidence="10" id="KW-1185">Reference proteome</keyword>
<keyword evidence="4" id="KW-0238">DNA-binding</keyword>
<reference evidence="9 10" key="1">
    <citation type="journal article" date="2016" name="Proc. Natl. Acad. Sci. U.S.A.">
        <title>Comparative genomics of biotechnologically important yeasts.</title>
        <authorList>
            <person name="Riley R."/>
            <person name="Haridas S."/>
            <person name="Wolfe K.H."/>
            <person name="Lopes M.R."/>
            <person name="Hittinger C.T."/>
            <person name="Goeker M."/>
            <person name="Salamov A.A."/>
            <person name="Wisecaver J.H."/>
            <person name="Long T.M."/>
            <person name="Calvey C.H."/>
            <person name="Aerts A.L."/>
            <person name="Barry K.W."/>
            <person name="Choi C."/>
            <person name="Clum A."/>
            <person name="Coughlan A.Y."/>
            <person name="Deshpande S."/>
            <person name="Douglass A.P."/>
            <person name="Hanson S.J."/>
            <person name="Klenk H.-P."/>
            <person name="LaButti K.M."/>
            <person name="Lapidus A."/>
            <person name="Lindquist E.A."/>
            <person name="Lipzen A.M."/>
            <person name="Meier-Kolthoff J.P."/>
            <person name="Ohm R.A."/>
            <person name="Otillar R.P."/>
            <person name="Pangilinan J.L."/>
            <person name="Peng Y."/>
            <person name="Rokas A."/>
            <person name="Rosa C.A."/>
            <person name="Scheuner C."/>
            <person name="Sibirny A.A."/>
            <person name="Slot J.C."/>
            <person name="Stielow J.B."/>
            <person name="Sun H."/>
            <person name="Kurtzman C.P."/>
            <person name="Blackwell M."/>
            <person name="Grigoriev I.V."/>
            <person name="Jeffries T.W."/>
        </authorList>
    </citation>
    <scope>NUCLEOTIDE SEQUENCE [LARGE SCALE GENOMIC DNA]</scope>
    <source>
        <strain evidence="10">ATCC 58044 / CBS 1984 / NCYC 433 / NRRL Y-366-8</strain>
    </source>
</reference>
<evidence type="ECO:0000313" key="9">
    <source>
        <dbReference type="EMBL" id="ODQ58433.1"/>
    </source>
</evidence>
<gene>
    <name evidence="9" type="ORF">WICANDRAFT_64572</name>
</gene>
<dbReference type="STRING" id="683960.A0A1E3NZ54"/>
<dbReference type="PANTHER" id="PTHR13215">
    <property type="entry name" value="RNA POLYMERASE II TRANSCRIPTIONAL COACTIVATOR"/>
    <property type="match status" value="1"/>
</dbReference>
<evidence type="ECO:0000256" key="3">
    <source>
        <dbReference type="ARBA" id="ARBA00023015"/>
    </source>
</evidence>
<feature type="compositionally biased region" description="Basic and acidic residues" evidence="7">
    <location>
        <begin position="116"/>
        <end position="138"/>
    </location>
</feature>
<dbReference type="Pfam" id="PF02229">
    <property type="entry name" value="PC4"/>
    <property type="match status" value="1"/>
</dbReference>
<dbReference type="Gene3D" id="2.30.31.10">
    <property type="entry name" value="Transcriptional Coactivator Pc4, Chain A"/>
    <property type="match status" value="1"/>
</dbReference>
<dbReference type="InterPro" id="IPR045125">
    <property type="entry name" value="Sub1/Tcp4-like"/>
</dbReference>
<proteinExistence type="inferred from homology"/>
<dbReference type="GO" id="GO:0003677">
    <property type="term" value="F:DNA binding"/>
    <property type="evidence" value="ECO:0007669"/>
    <property type="project" value="UniProtKB-KW"/>
</dbReference>
<feature type="compositionally biased region" description="Polar residues" evidence="7">
    <location>
        <begin position="19"/>
        <end position="31"/>
    </location>
</feature>
<dbReference type="AlphaFoldDB" id="A0A1E3NZ54"/>
<dbReference type="InterPro" id="IPR003173">
    <property type="entry name" value="PC4_C"/>
</dbReference>
<dbReference type="SUPFAM" id="SSF54447">
    <property type="entry name" value="ssDNA-binding transcriptional regulator domain"/>
    <property type="match status" value="1"/>
</dbReference>